<dbReference type="Proteomes" id="UP000095553">
    <property type="component" value="Unassembled WGS sequence"/>
</dbReference>
<dbReference type="AlphaFoldDB" id="A0A173S9I1"/>
<dbReference type="Pfam" id="PF13189">
    <property type="entry name" value="Cytidylate_kin2"/>
    <property type="match status" value="1"/>
</dbReference>
<dbReference type="InterPro" id="IPR027417">
    <property type="entry name" value="P-loop_NTPase"/>
</dbReference>
<dbReference type="SUPFAM" id="SSF52540">
    <property type="entry name" value="P-loop containing nucleoside triphosphate hydrolases"/>
    <property type="match status" value="1"/>
</dbReference>
<dbReference type="GO" id="GO:0016301">
    <property type="term" value="F:kinase activity"/>
    <property type="evidence" value="ECO:0007669"/>
    <property type="project" value="UniProtKB-KW"/>
</dbReference>
<reference evidence="1 2" key="1">
    <citation type="submission" date="2015-09" db="EMBL/GenBank/DDBJ databases">
        <authorList>
            <consortium name="Pathogen Informatics"/>
        </authorList>
    </citation>
    <scope>NUCLEOTIDE SEQUENCE [LARGE SCALE GENOMIC DNA]</scope>
    <source>
        <strain evidence="1 2">2789STDY5834959</strain>
    </source>
</reference>
<keyword evidence="1" id="KW-0418">Kinase</keyword>
<dbReference type="EMBL" id="CYXY01000005">
    <property type="protein sequence ID" value="CUM87013.1"/>
    <property type="molecule type" value="Genomic_DNA"/>
</dbReference>
<gene>
    <name evidence="1" type="ORF">ERS852571_01064</name>
</gene>
<dbReference type="RefSeq" id="WP_009264910.1">
    <property type="nucleotide sequence ID" value="NZ_BAABXM010000001.1"/>
</dbReference>
<evidence type="ECO:0000313" key="2">
    <source>
        <dbReference type="Proteomes" id="UP000095553"/>
    </source>
</evidence>
<organism evidence="1 2">
    <name type="scientific">Anaerostipes hadrus</name>
    <dbReference type="NCBI Taxonomy" id="649756"/>
    <lineage>
        <taxon>Bacteria</taxon>
        <taxon>Bacillati</taxon>
        <taxon>Bacillota</taxon>
        <taxon>Clostridia</taxon>
        <taxon>Lachnospirales</taxon>
        <taxon>Lachnospiraceae</taxon>
        <taxon>Anaerostipes</taxon>
    </lineage>
</organism>
<sequence>MKHFIVNIGCEYGSGGPDIGKMVAESLGIPFYDRDLVDQVVEKLGVDRDLVEKADSGEENVKYEFDTTFGPRYANLTNRVIYTQFEVIHKLAAKSSCVIIGRCSNYILKDRDDCLNIFVYAPEEYKVKHIMEQKGVSQKEAQKLVKYNDGMLKSRYEYMTSSDMRDCRTRHMMIDSSILGLEKTAKYIMQLIDLRFEN</sequence>
<name>A0A173S9I1_ANAHA</name>
<proteinExistence type="predicted"/>
<protein>
    <submittedName>
        <fullName evidence="1">Cytidylate kinase</fullName>
    </submittedName>
</protein>
<evidence type="ECO:0000313" key="1">
    <source>
        <dbReference type="EMBL" id="CUM87013.1"/>
    </source>
</evidence>
<accession>A0A173S9I1</accession>
<dbReference type="Gene3D" id="3.40.50.300">
    <property type="entry name" value="P-loop containing nucleotide triphosphate hydrolases"/>
    <property type="match status" value="1"/>
</dbReference>
<keyword evidence="1" id="KW-0808">Transferase</keyword>